<gene>
    <name evidence="2" type="ORF">ACFOPQ_06645</name>
</gene>
<keyword evidence="3" id="KW-1185">Reference proteome</keyword>
<feature type="region of interest" description="Disordered" evidence="1">
    <location>
        <begin position="1"/>
        <end position="28"/>
    </location>
</feature>
<dbReference type="EMBL" id="JBHRZF010000072">
    <property type="protein sequence ID" value="MFC3860442.1"/>
    <property type="molecule type" value="Genomic_DNA"/>
</dbReference>
<proteinExistence type="predicted"/>
<dbReference type="Proteomes" id="UP001595748">
    <property type="component" value="Unassembled WGS sequence"/>
</dbReference>
<protein>
    <submittedName>
        <fullName evidence="2">Uncharacterized protein</fullName>
    </submittedName>
</protein>
<reference evidence="3" key="1">
    <citation type="journal article" date="2019" name="Int. J. Syst. Evol. Microbiol.">
        <title>The Global Catalogue of Microorganisms (GCM) 10K type strain sequencing project: providing services to taxonomists for standard genome sequencing and annotation.</title>
        <authorList>
            <consortium name="The Broad Institute Genomics Platform"/>
            <consortium name="The Broad Institute Genome Sequencing Center for Infectious Disease"/>
            <person name="Wu L."/>
            <person name="Ma J."/>
        </authorList>
    </citation>
    <scope>NUCLEOTIDE SEQUENCE [LARGE SCALE GENOMIC DNA]</scope>
    <source>
        <strain evidence="3">CCTCC AB 2013263</strain>
    </source>
</reference>
<accession>A0ABV8A7I1</accession>
<evidence type="ECO:0000256" key="1">
    <source>
        <dbReference type="SAM" id="MobiDB-lite"/>
    </source>
</evidence>
<feature type="compositionally biased region" description="Basic and acidic residues" evidence="1">
    <location>
        <begin position="11"/>
        <end position="25"/>
    </location>
</feature>
<evidence type="ECO:0000313" key="2">
    <source>
        <dbReference type="EMBL" id="MFC3860442.1"/>
    </source>
</evidence>
<evidence type="ECO:0000313" key="3">
    <source>
        <dbReference type="Proteomes" id="UP001595748"/>
    </source>
</evidence>
<dbReference type="RefSeq" id="WP_380076588.1">
    <property type="nucleotide sequence ID" value="NZ_JBHRZF010000072.1"/>
</dbReference>
<sequence length="86" mass="9706">MLKNLSATQDEAEKQKNTKAEKQSEPDLEGALQLKHYSTYMPADLYAQLQVFVAKQKRAAVKGGEKVSIANVIAESVRQYLEKHDR</sequence>
<comment type="caution">
    <text evidence="2">The sequence shown here is derived from an EMBL/GenBank/DDBJ whole genome shotgun (WGS) entry which is preliminary data.</text>
</comment>
<name>A0ABV8A7I1_9DEIO</name>
<organism evidence="2 3">
    <name type="scientific">Deinococcus antarcticus</name>
    <dbReference type="NCBI Taxonomy" id="1298767"/>
    <lineage>
        <taxon>Bacteria</taxon>
        <taxon>Thermotogati</taxon>
        <taxon>Deinococcota</taxon>
        <taxon>Deinococci</taxon>
        <taxon>Deinococcales</taxon>
        <taxon>Deinococcaceae</taxon>
        <taxon>Deinococcus</taxon>
    </lineage>
</organism>